<dbReference type="Proteomes" id="UP000050525">
    <property type="component" value="Unassembled WGS sequence"/>
</dbReference>
<proteinExistence type="predicted"/>
<name>A0A151MXK8_ALLMI</name>
<accession>A0A151MXK8</accession>
<sequence length="194" mass="22307">MLIDNPKRDHPERRTATVARELVKHNIDIAALSKTQLAGEGQLREVNRGYTFFWKGKPDHNPRIHRVSFTIRNKITDVLLELPSGVNERLMTLRLHLSRNQYATVISTYAPTLDSDEEVKQRFYSGLNNTLASIPRDDKGHSPGQLQCPDCRWTDKKHLLEDIWDLGLEVFLQLLEDDVFTGTKRENSSVVQDC</sequence>
<protein>
    <submittedName>
        <fullName evidence="1">Uncharacterized protein</fullName>
    </submittedName>
</protein>
<dbReference type="AlphaFoldDB" id="A0A151MXK8"/>
<evidence type="ECO:0000313" key="2">
    <source>
        <dbReference type="Proteomes" id="UP000050525"/>
    </source>
</evidence>
<organism evidence="1 2">
    <name type="scientific">Alligator mississippiensis</name>
    <name type="common">American alligator</name>
    <dbReference type="NCBI Taxonomy" id="8496"/>
    <lineage>
        <taxon>Eukaryota</taxon>
        <taxon>Metazoa</taxon>
        <taxon>Chordata</taxon>
        <taxon>Craniata</taxon>
        <taxon>Vertebrata</taxon>
        <taxon>Euteleostomi</taxon>
        <taxon>Archelosauria</taxon>
        <taxon>Archosauria</taxon>
        <taxon>Crocodylia</taxon>
        <taxon>Alligatoridae</taxon>
        <taxon>Alligatorinae</taxon>
        <taxon>Alligator</taxon>
    </lineage>
</organism>
<evidence type="ECO:0000313" key="1">
    <source>
        <dbReference type="EMBL" id="KYO29244.1"/>
    </source>
</evidence>
<gene>
    <name evidence="1" type="ORF">Y1Q_0017899</name>
</gene>
<dbReference type="Gene3D" id="3.60.10.10">
    <property type="entry name" value="Endonuclease/exonuclease/phosphatase"/>
    <property type="match status" value="1"/>
</dbReference>
<comment type="caution">
    <text evidence="1">The sequence shown here is derived from an EMBL/GenBank/DDBJ whole genome shotgun (WGS) entry which is preliminary data.</text>
</comment>
<dbReference type="InterPro" id="IPR036691">
    <property type="entry name" value="Endo/exonu/phosph_ase_sf"/>
</dbReference>
<keyword evidence="2" id="KW-1185">Reference proteome</keyword>
<dbReference type="EMBL" id="AKHW03004704">
    <property type="protein sequence ID" value="KYO29244.1"/>
    <property type="molecule type" value="Genomic_DNA"/>
</dbReference>
<reference evidence="1 2" key="1">
    <citation type="journal article" date="2012" name="Genome Biol.">
        <title>Sequencing three crocodilian genomes to illuminate the evolution of archosaurs and amniotes.</title>
        <authorList>
            <person name="St John J.A."/>
            <person name="Braun E.L."/>
            <person name="Isberg S.R."/>
            <person name="Miles L.G."/>
            <person name="Chong A.Y."/>
            <person name="Gongora J."/>
            <person name="Dalzell P."/>
            <person name="Moran C."/>
            <person name="Bed'hom B."/>
            <person name="Abzhanov A."/>
            <person name="Burgess S.C."/>
            <person name="Cooksey A.M."/>
            <person name="Castoe T.A."/>
            <person name="Crawford N.G."/>
            <person name="Densmore L.D."/>
            <person name="Drew J.C."/>
            <person name="Edwards S.V."/>
            <person name="Faircloth B.C."/>
            <person name="Fujita M.K."/>
            <person name="Greenwold M.J."/>
            <person name="Hoffmann F.G."/>
            <person name="Howard J.M."/>
            <person name="Iguchi T."/>
            <person name="Janes D.E."/>
            <person name="Khan S.Y."/>
            <person name="Kohno S."/>
            <person name="de Koning A.J."/>
            <person name="Lance S.L."/>
            <person name="McCarthy F.M."/>
            <person name="McCormack J.E."/>
            <person name="Merchant M.E."/>
            <person name="Peterson D.G."/>
            <person name="Pollock D.D."/>
            <person name="Pourmand N."/>
            <person name="Raney B.J."/>
            <person name="Roessler K.A."/>
            <person name="Sanford J.R."/>
            <person name="Sawyer R.H."/>
            <person name="Schmidt C.J."/>
            <person name="Triplett E.W."/>
            <person name="Tuberville T.D."/>
            <person name="Venegas-Anaya M."/>
            <person name="Howard J.T."/>
            <person name="Jarvis E.D."/>
            <person name="Guillette L.J.Jr."/>
            <person name="Glenn T.C."/>
            <person name="Green R.E."/>
            <person name="Ray D.A."/>
        </authorList>
    </citation>
    <scope>NUCLEOTIDE SEQUENCE [LARGE SCALE GENOMIC DNA]</scope>
    <source>
        <strain evidence="1">KSC_2009_1</strain>
    </source>
</reference>
<dbReference type="SUPFAM" id="SSF56219">
    <property type="entry name" value="DNase I-like"/>
    <property type="match status" value="1"/>
</dbReference>